<dbReference type="AlphaFoldDB" id="A0A644YZZ8"/>
<organism evidence="3">
    <name type="scientific">bioreactor metagenome</name>
    <dbReference type="NCBI Taxonomy" id="1076179"/>
    <lineage>
        <taxon>unclassified sequences</taxon>
        <taxon>metagenomes</taxon>
        <taxon>ecological metagenomes</taxon>
    </lineage>
</organism>
<evidence type="ECO:0008006" key="4">
    <source>
        <dbReference type="Google" id="ProtNLM"/>
    </source>
</evidence>
<feature type="domain" description="WsaF C-terminal" evidence="2">
    <location>
        <begin position="343"/>
        <end position="472"/>
    </location>
</feature>
<dbReference type="Gene3D" id="3.40.50.11090">
    <property type="match status" value="1"/>
</dbReference>
<dbReference type="EMBL" id="VSSQ01006899">
    <property type="protein sequence ID" value="MPM34190.1"/>
    <property type="molecule type" value="Genomic_DNA"/>
</dbReference>
<dbReference type="Pfam" id="PF22772">
    <property type="entry name" value="WsaF_C"/>
    <property type="match status" value="1"/>
</dbReference>
<proteinExistence type="predicted"/>
<dbReference type="GO" id="GO:0030247">
    <property type="term" value="F:polysaccharide binding"/>
    <property type="evidence" value="ECO:0007669"/>
    <property type="project" value="InterPro"/>
</dbReference>
<gene>
    <name evidence="3" type="ORF">SDC9_80772</name>
</gene>
<dbReference type="InterPro" id="IPR055050">
    <property type="entry name" value="WsaF_C"/>
</dbReference>
<evidence type="ECO:0000313" key="3">
    <source>
        <dbReference type="EMBL" id="MPM34190.1"/>
    </source>
</evidence>
<feature type="domain" description="WsaF N-terminal" evidence="1">
    <location>
        <begin position="154"/>
        <end position="290"/>
    </location>
</feature>
<protein>
    <recommendedName>
        <fullName evidence="4">Glycosyl transferase family 1 domain-containing protein</fullName>
    </recommendedName>
</protein>
<reference evidence="3" key="1">
    <citation type="submission" date="2019-08" db="EMBL/GenBank/DDBJ databases">
        <authorList>
            <person name="Kucharzyk K."/>
            <person name="Murdoch R.W."/>
            <person name="Higgins S."/>
            <person name="Loffler F."/>
        </authorList>
    </citation>
    <scope>NUCLEOTIDE SEQUENCE</scope>
</reference>
<name>A0A644YZZ8_9ZZZZ</name>
<evidence type="ECO:0000259" key="1">
    <source>
        <dbReference type="Pfam" id="PF21374"/>
    </source>
</evidence>
<evidence type="ECO:0000259" key="2">
    <source>
        <dbReference type="Pfam" id="PF22772"/>
    </source>
</evidence>
<dbReference type="InterPro" id="IPR048510">
    <property type="entry name" value="WsaF_N"/>
</dbReference>
<dbReference type="Gene3D" id="3.40.50.2000">
    <property type="entry name" value="Glycogen Phosphorylase B"/>
    <property type="match status" value="1"/>
</dbReference>
<comment type="caution">
    <text evidence="3">The sequence shown here is derived from an EMBL/GenBank/DDBJ whole genome shotgun (WGS) entry which is preliminary data.</text>
</comment>
<dbReference type="Pfam" id="PF21374">
    <property type="entry name" value="WsaF_N"/>
    <property type="match status" value="1"/>
</dbReference>
<sequence length="519" mass="60836">MNMILKIKTIIKQLIERLQIKKSKLFDCTWYLNNYPDVLVDRMDPIKHYVVFGWKEGRNPSPSFSTNGYLNVNQDVKRSCMNPLIHYIRYGKVEGRNLGMHCESKMKHFNEMINNCYVKDDLSKYKPTAAALIKEKKKQIRPIDFIEVNSHETRINLVTDSIGSASLLGGVGTALIIVTLLANKNDWTLRIHTRNDKNDAKAYRDFMKFQNIDLPKKVEFFNDFNFSNSTVYRLEVSNNDIFFASSWWSAYGIESCNLRKRFFGIIQEEETFFYPYCDERLWCESMMRAENIDFLINSKYLYDYFKYSGYSNIIKNGVCFEPAFPKYIYCPDNFTFKKKDKYKLFFYSRPYNYRNLFYTGLEMLDNALLSGILDFEEWEVVLAGADVFDFKFTCGLEPTILGRISWEDYAEFARSVDLSFSLMYTPHPSYPPYDMAASGAVVLTNKFANKQDMSGYSKNIILKELNLNDMLEGFKEAEMLAKDASTREKNYLDNHICRSWQDNLDECLQVITDKIGRDK</sequence>
<accession>A0A644YZZ8</accession>